<evidence type="ECO:0000313" key="6">
    <source>
        <dbReference type="Proteomes" id="UP000188342"/>
    </source>
</evidence>
<proteinExistence type="predicted"/>
<keyword evidence="1" id="KW-0805">Transcription regulation</keyword>
<organism evidence="5 6">
    <name type="scientific">Luteococcus japonicus LSP_Lj1</name>
    <dbReference type="NCBI Taxonomy" id="1255658"/>
    <lineage>
        <taxon>Bacteria</taxon>
        <taxon>Bacillati</taxon>
        <taxon>Actinomycetota</taxon>
        <taxon>Actinomycetes</taxon>
        <taxon>Propionibacteriales</taxon>
        <taxon>Propionibacteriaceae</taxon>
        <taxon>Luteococcus</taxon>
    </lineage>
</organism>
<dbReference type="GO" id="GO:0003700">
    <property type="term" value="F:DNA-binding transcription factor activity"/>
    <property type="evidence" value="ECO:0007669"/>
    <property type="project" value="TreeGrafter"/>
</dbReference>
<protein>
    <submittedName>
        <fullName evidence="5">Transcriptional regulator, LacI family</fullName>
    </submittedName>
</protein>
<dbReference type="EMBL" id="FUKQ01000047">
    <property type="protein sequence ID" value="SJN41974.1"/>
    <property type="molecule type" value="Genomic_DNA"/>
</dbReference>
<evidence type="ECO:0000256" key="1">
    <source>
        <dbReference type="ARBA" id="ARBA00023015"/>
    </source>
</evidence>
<dbReference type="PANTHER" id="PTHR30146">
    <property type="entry name" value="LACI-RELATED TRANSCRIPTIONAL REPRESSOR"/>
    <property type="match status" value="1"/>
</dbReference>
<evidence type="ECO:0000256" key="2">
    <source>
        <dbReference type="ARBA" id="ARBA00023125"/>
    </source>
</evidence>
<feature type="domain" description="Transcriptional regulator LacI/GalR-like sensor" evidence="4">
    <location>
        <begin position="19"/>
        <end position="114"/>
    </location>
</feature>
<evidence type="ECO:0000259" key="4">
    <source>
        <dbReference type="Pfam" id="PF13377"/>
    </source>
</evidence>
<dbReference type="Proteomes" id="UP000188342">
    <property type="component" value="Unassembled WGS sequence"/>
</dbReference>
<dbReference type="InterPro" id="IPR046335">
    <property type="entry name" value="LacI/GalR-like_sensor"/>
</dbReference>
<name>A0A1R4KCU0_9ACTN</name>
<evidence type="ECO:0000256" key="3">
    <source>
        <dbReference type="ARBA" id="ARBA00023163"/>
    </source>
</evidence>
<dbReference type="GO" id="GO:0000976">
    <property type="term" value="F:transcription cis-regulatory region binding"/>
    <property type="evidence" value="ECO:0007669"/>
    <property type="project" value="TreeGrafter"/>
</dbReference>
<dbReference type="InterPro" id="IPR028082">
    <property type="entry name" value="Peripla_BP_I"/>
</dbReference>
<gene>
    <name evidence="5" type="ORF">FM114_13205</name>
</gene>
<accession>A0A1R4KCU0</accession>
<dbReference type="AlphaFoldDB" id="A0A1R4KCU0"/>
<dbReference type="PANTHER" id="PTHR30146:SF153">
    <property type="entry name" value="LACTOSE OPERON REPRESSOR"/>
    <property type="match status" value="1"/>
</dbReference>
<dbReference type="Gene3D" id="3.40.50.2300">
    <property type="match status" value="2"/>
</dbReference>
<dbReference type="Pfam" id="PF13377">
    <property type="entry name" value="Peripla_BP_3"/>
    <property type="match status" value="1"/>
</dbReference>
<dbReference type="RefSeq" id="WP_256763940.1">
    <property type="nucleotide sequence ID" value="NZ_FUKQ01000047.1"/>
</dbReference>
<dbReference type="STRING" id="1255658.FM114_13205"/>
<evidence type="ECO:0000313" key="5">
    <source>
        <dbReference type="EMBL" id="SJN41974.1"/>
    </source>
</evidence>
<keyword evidence="6" id="KW-1185">Reference proteome</keyword>
<keyword evidence="2" id="KW-0238">DNA-binding</keyword>
<dbReference type="SUPFAM" id="SSF53822">
    <property type="entry name" value="Periplasmic binding protein-like I"/>
    <property type="match status" value="1"/>
</dbReference>
<keyword evidence="3" id="KW-0804">Transcription</keyword>
<reference evidence="5 6" key="1">
    <citation type="submission" date="2017-02" db="EMBL/GenBank/DDBJ databases">
        <authorList>
            <person name="Peterson S.W."/>
        </authorList>
    </citation>
    <scope>NUCLEOTIDE SEQUENCE [LARGE SCALE GENOMIC DNA]</scope>
    <source>
        <strain evidence="5 6">LSP_Lj1</strain>
    </source>
</reference>
<sequence length="120" mass="12878">MVLAHPAVATDRGVEPAGRRIADLPERPTAVFAASDLMALGMMRAFAERGIRVPDDISIIGFDDHEFAAQFNPPLTTVRQDFAALGRLCLSSLRSPEPDALRTISPTLVLRESTAPPPSA</sequence>